<evidence type="ECO:0000313" key="2">
    <source>
        <dbReference type="EMBL" id="MPL62019.1"/>
    </source>
</evidence>
<keyword evidence="1" id="KW-0175">Coiled coil</keyword>
<reference evidence="2" key="1">
    <citation type="submission" date="2019-08" db="EMBL/GenBank/DDBJ databases">
        <authorList>
            <person name="Kucharzyk K."/>
            <person name="Murdoch R.W."/>
            <person name="Higgins S."/>
            <person name="Loffler F."/>
        </authorList>
    </citation>
    <scope>NUCLEOTIDE SEQUENCE</scope>
</reference>
<dbReference type="SUPFAM" id="SSF50447">
    <property type="entry name" value="Translation proteins"/>
    <property type="match status" value="1"/>
</dbReference>
<name>A0A644T5H3_9ZZZZ</name>
<comment type="caution">
    <text evidence="2">The sequence shown here is derived from an EMBL/GenBank/DDBJ whole genome shotgun (WGS) entry which is preliminary data.</text>
</comment>
<dbReference type="EMBL" id="VSSQ01000016">
    <property type="protein sequence ID" value="MPL62019.1"/>
    <property type="molecule type" value="Genomic_DNA"/>
</dbReference>
<organism evidence="2">
    <name type="scientific">bioreactor metagenome</name>
    <dbReference type="NCBI Taxonomy" id="1076179"/>
    <lineage>
        <taxon>unclassified sequences</taxon>
        <taxon>metagenomes</taxon>
        <taxon>ecological metagenomes</taxon>
    </lineage>
</organism>
<evidence type="ECO:0000256" key="1">
    <source>
        <dbReference type="SAM" id="Coils"/>
    </source>
</evidence>
<gene>
    <name evidence="2" type="ORF">SDC9_07609</name>
</gene>
<feature type="coiled-coil region" evidence="1">
    <location>
        <begin position="306"/>
        <end position="337"/>
    </location>
</feature>
<dbReference type="AlphaFoldDB" id="A0A644T5H3"/>
<accession>A0A644T5H3</accession>
<proteinExistence type="predicted"/>
<protein>
    <submittedName>
        <fullName evidence="2">Uncharacterized protein</fullName>
    </submittedName>
</protein>
<sequence>MVKIFNKGKSDNLSEDKNDNIKYKKPKIILLDLDKSSTEILKKEGFNVTSGTLGSKYKVEKTTDYCQIYFDSKLPNLNEQEIVCIDINGNKTLDDSKTVDTPPEKKQYWGECSNGIIDPAPILMKQFETSFKRILNHGGLFIIFASRKIYPNIIFGSKQGYSLDGDKEKLHNWSFLPFFEGGYYDFKTKNDYGEEIYINPQLKENDLKKLLKKHATCMNYEITFKLGNGVEKGWKPLLLNKYDDIVGGIFSPETGGEIVILPQSSKKDEIIHELMTNIIPTIKPSLFPEMENKSWIHNDEYEFENVKKYKSDIEKVQKETKQKINDLNDKIKEEHDQWEFLNNIITETDKKLVMSVIECLKFIGFKNIKDVDEEIGESSDNSRIKEEDIQICDNSTKLLLEVKGIGGNPTDEDLLQVHKYVPRKMRKWKHTDVNGCSVINFQRNISPLDRNEFTEKQIEDAENHEIKLINTWDLYILIRGMIKYEWEGKVIRDLFYTNEGKMNNIPSNYKKIGKITHVFSDKNVIVIKIESEKLRQGDKIGYLKGHEFFEYRINSMQINKKIIEEGNIGDEVGIKIDSAKNNLKNIKLYKVIS</sequence>
<dbReference type="InterPro" id="IPR009000">
    <property type="entry name" value="Transl_B-barrel_sf"/>
</dbReference>